<name>A0ABW4E8J8_9LACO</name>
<evidence type="ECO:0000259" key="1">
    <source>
        <dbReference type="Pfam" id="PF03235"/>
    </source>
</evidence>
<proteinExistence type="predicted"/>
<accession>A0ABW4E8J8</accession>
<organism evidence="2 3">
    <name type="scientific">Lacticaseibacillus baoqingensis</name>
    <dbReference type="NCBI Taxonomy" id="2486013"/>
    <lineage>
        <taxon>Bacteria</taxon>
        <taxon>Bacillati</taxon>
        <taxon>Bacillota</taxon>
        <taxon>Bacilli</taxon>
        <taxon>Lactobacillales</taxon>
        <taxon>Lactobacillaceae</taxon>
        <taxon>Lacticaseibacillus</taxon>
    </lineage>
</organism>
<gene>
    <name evidence="2" type="ORF">ACFQ5J_13465</name>
</gene>
<dbReference type="PANTHER" id="PTHR37292:SF2">
    <property type="entry name" value="DUF262 DOMAIN-CONTAINING PROTEIN"/>
    <property type="match status" value="1"/>
</dbReference>
<reference evidence="3" key="1">
    <citation type="journal article" date="2019" name="Int. J. Syst. Evol. Microbiol.">
        <title>The Global Catalogue of Microorganisms (GCM) 10K type strain sequencing project: providing services to taxonomists for standard genome sequencing and annotation.</title>
        <authorList>
            <consortium name="The Broad Institute Genomics Platform"/>
            <consortium name="The Broad Institute Genome Sequencing Center for Infectious Disease"/>
            <person name="Wu L."/>
            <person name="Ma J."/>
        </authorList>
    </citation>
    <scope>NUCLEOTIDE SEQUENCE [LARGE SCALE GENOMIC DNA]</scope>
    <source>
        <strain evidence="3">CCM 8903</strain>
    </source>
</reference>
<dbReference type="RefSeq" id="WP_125751968.1">
    <property type="nucleotide sequence ID" value="NZ_JBHTON010000055.1"/>
</dbReference>
<keyword evidence="3" id="KW-1185">Reference proteome</keyword>
<dbReference type="InterPro" id="IPR004919">
    <property type="entry name" value="GmrSD_N"/>
</dbReference>
<evidence type="ECO:0000313" key="2">
    <source>
        <dbReference type="EMBL" id="MFD1486234.1"/>
    </source>
</evidence>
<dbReference type="Proteomes" id="UP001597252">
    <property type="component" value="Unassembled WGS sequence"/>
</dbReference>
<feature type="domain" description="GmrSD restriction endonucleases N-terminal" evidence="1">
    <location>
        <begin position="18"/>
        <end position="220"/>
    </location>
</feature>
<dbReference type="PANTHER" id="PTHR37292">
    <property type="entry name" value="VNG6097C"/>
    <property type="match status" value="1"/>
</dbReference>
<dbReference type="Pfam" id="PF03235">
    <property type="entry name" value="GmrSD_N"/>
    <property type="match status" value="1"/>
</dbReference>
<sequence>MASFERLKYQVQNNKIGDLINWIGEGKIGLPEMQRPFVWQSYKVRDLIDSLYRGYPVGYIITWTNPVIRLKDGSTSRGKTLMIDGQQRLTALGAAIAGESVMDKHFVKRRIRIAFNPLKEIFATRTPAIAKDSTWIDDISELFVDGYSDFSYITQFAQKNGIEPDTVAPAIQHLRALTSNEIGNIELSDQLDMDAVTEIFNRINSKGTVLSSADLIMSKLSSDDEHHGDMLRKVVEYFSRLMRDPTALEDICNNDSKFSKSEYYSWISWVANEHTDLYRPEFGDIFHVILNFVFGRGKHADLISLVSGRDFATKQYTQEAMDYTYGLLADGIKQFTDKSNFQRFMLILRGMGMLNHSRVRLQGTGALNFAYALFLLLKTEHSKDLSNSQLENLVRRWLFMSVLTQRYSGSSETQSELDIKEFRNNAPLAVLAKYEQIELYDGFWSTTLPQQLSTSSTGSNLWHIFLMAQVKANSPLWLEDNLKVSDAVVEEGNIHHIFPRAYLKKHGFGRERYNQIANYVYLSQPRNLLISDKAPNEYLSDPEVTQFATKENFAVNAVPESLKTMDFNSYEEFLNERRNLMAAIMKKLYFSFSL</sequence>
<evidence type="ECO:0000313" key="3">
    <source>
        <dbReference type="Proteomes" id="UP001597252"/>
    </source>
</evidence>
<comment type="caution">
    <text evidence="2">The sequence shown here is derived from an EMBL/GenBank/DDBJ whole genome shotgun (WGS) entry which is preliminary data.</text>
</comment>
<dbReference type="EMBL" id="JBHTON010000055">
    <property type="protein sequence ID" value="MFD1486234.1"/>
    <property type="molecule type" value="Genomic_DNA"/>
</dbReference>
<protein>
    <submittedName>
        <fullName evidence="2">DUF262 domain-containing protein</fullName>
    </submittedName>
</protein>